<dbReference type="GO" id="GO:0090729">
    <property type="term" value="F:toxin activity"/>
    <property type="evidence" value="ECO:0007669"/>
    <property type="project" value="UniProtKB-KW"/>
</dbReference>
<evidence type="ECO:0000256" key="1">
    <source>
        <dbReference type="ARBA" id="ARBA00022649"/>
    </source>
</evidence>
<dbReference type="RefSeq" id="WP_013680881.1">
    <property type="nucleotide sequence ID" value="NC_015315.1"/>
</dbReference>
<proteinExistence type="inferred from homology"/>
<dbReference type="OrthoDB" id="41298at2157"/>
<evidence type="ECO:0000256" key="3">
    <source>
        <dbReference type="ARBA" id="ARBA00022723"/>
    </source>
</evidence>
<dbReference type="GeneID" id="10361599"/>
<dbReference type="InterPro" id="IPR029060">
    <property type="entry name" value="PIN-like_dom_sf"/>
</dbReference>
<accession>F2L5C1</accession>
<name>F2L5C1_THEU7</name>
<evidence type="ECO:0000313" key="7">
    <source>
        <dbReference type="EMBL" id="AEA13546.1"/>
    </source>
</evidence>
<dbReference type="Proteomes" id="UP000008138">
    <property type="component" value="Chromosome"/>
</dbReference>
<evidence type="ECO:0000256" key="5">
    <source>
        <dbReference type="HAMAP-Rule" id="MF_00265"/>
    </source>
</evidence>
<dbReference type="eggNOG" id="arCOG00713">
    <property type="taxonomic scope" value="Archaea"/>
</dbReference>
<keyword evidence="4 5" id="KW-0378">Hydrolase</keyword>
<dbReference type="EC" id="3.1.-.-" evidence="5"/>
<dbReference type="Pfam" id="PF01850">
    <property type="entry name" value="PIN"/>
    <property type="match status" value="1"/>
</dbReference>
<keyword evidence="5" id="KW-0460">Magnesium</keyword>
<dbReference type="GO" id="GO:0000287">
    <property type="term" value="F:magnesium ion binding"/>
    <property type="evidence" value="ECO:0007669"/>
    <property type="project" value="UniProtKB-UniRule"/>
</dbReference>
<feature type="binding site" evidence="5">
    <location>
        <position position="89"/>
    </location>
    <ligand>
        <name>Mg(2+)</name>
        <dbReference type="ChEBI" id="CHEBI:18420"/>
    </ligand>
</feature>
<evidence type="ECO:0000313" key="8">
    <source>
        <dbReference type="Proteomes" id="UP000008138"/>
    </source>
</evidence>
<keyword evidence="2 5" id="KW-0540">Nuclease</keyword>
<reference evidence="7 8" key="1">
    <citation type="journal article" date="2011" name="J. Bacteriol.">
        <title>Complete genome sequence of the thermoacidophilic crenarchaeon Thermoproteus uzoniensis 768-20.</title>
        <authorList>
            <person name="Mardanov A.V."/>
            <person name="Gumerov V.M."/>
            <person name="Beletsky A.V."/>
            <person name="Prokofeva M.I."/>
            <person name="Bonch-Osmolovskaya E.A."/>
            <person name="Ravin N.V."/>
            <person name="Skryabin K.G."/>
        </authorList>
    </citation>
    <scope>NUCLEOTIDE SEQUENCE [LARGE SCALE GENOMIC DNA]</scope>
    <source>
        <strain evidence="7 8">768-20</strain>
    </source>
</reference>
<comment type="function">
    <text evidence="5">Toxic component of a toxin-antitoxin (TA) system. An RNase.</text>
</comment>
<keyword evidence="5" id="KW-0800">Toxin</keyword>
<comment type="similarity">
    <text evidence="5">Belongs to the PINc/VapC protein family.</text>
</comment>
<comment type="cofactor">
    <cofactor evidence="5">
        <name>Mg(2+)</name>
        <dbReference type="ChEBI" id="CHEBI:18420"/>
    </cofactor>
</comment>
<gene>
    <name evidence="5" type="primary">vapC</name>
    <name evidence="7" type="ordered locus">TUZN_2089</name>
</gene>
<dbReference type="GO" id="GO:0016787">
    <property type="term" value="F:hydrolase activity"/>
    <property type="evidence" value="ECO:0007669"/>
    <property type="project" value="UniProtKB-KW"/>
</dbReference>
<dbReference type="SUPFAM" id="SSF88723">
    <property type="entry name" value="PIN domain-like"/>
    <property type="match status" value="1"/>
</dbReference>
<keyword evidence="1 5" id="KW-1277">Toxin-antitoxin system</keyword>
<sequence>MRRKWIYVDVNVLYYFLTAHPEFGEGSRELIRRYLGRLATSSISAWLLYVLTRREEVVDAVRDIAVVLPLDLDVLARARSLERPKDFEDRLHLATMQIYGIDTILSNDEDFDDVGVVRIAPS</sequence>
<feature type="domain" description="PIN" evidence="6">
    <location>
        <begin position="6"/>
        <end position="115"/>
    </location>
</feature>
<dbReference type="Gene3D" id="3.40.50.1010">
    <property type="entry name" value="5'-nuclease"/>
    <property type="match status" value="1"/>
</dbReference>
<evidence type="ECO:0000256" key="2">
    <source>
        <dbReference type="ARBA" id="ARBA00022722"/>
    </source>
</evidence>
<organism evidence="7 8">
    <name type="scientific">Thermoproteus uzoniensis (strain 768-20)</name>
    <dbReference type="NCBI Taxonomy" id="999630"/>
    <lineage>
        <taxon>Archaea</taxon>
        <taxon>Thermoproteota</taxon>
        <taxon>Thermoprotei</taxon>
        <taxon>Thermoproteales</taxon>
        <taxon>Thermoproteaceae</taxon>
        <taxon>Thermoproteus</taxon>
    </lineage>
</organism>
<feature type="binding site" evidence="5">
    <location>
        <position position="9"/>
    </location>
    <ligand>
        <name>Mg(2+)</name>
        <dbReference type="ChEBI" id="CHEBI:18420"/>
    </ligand>
</feature>
<dbReference type="STRING" id="999630.TUZN_2089"/>
<dbReference type="HOGENOM" id="CLU_160447_0_0_2"/>
<dbReference type="InterPro" id="IPR002716">
    <property type="entry name" value="PIN_dom"/>
</dbReference>
<reference key="2">
    <citation type="submission" date="2011-03" db="EMBL/GenBank/DDBJ databases">
        <title>Complete genome sequence of the thermoacidophilic crenarchaeon Thermoproteus uzoniensis 768-20.</title>
        <authorList>
            <person name="Mardanov A.V."/>
            <person name="Gumerov V.M."/>
            <person name="Beletsky A.V."/>
            <person name="Prokofeva M.I."/>
            <person name="Bonch-Osmolovskaya E.A."/>
            <person name="Ravin N.V."/>
            <person name="Skryabin K.G."/>
        </authorList>
    </citation>
    <scope>NUCLEOTIDE SEQUENCE</scope>
    <source>
        <strain>768-20</strain>
    </source>
</reference>
<evidence type="ECO:0000259" key="6">
    <source>
        <dbReference type="Pfam" id="PF01850"/>
    </source>
</evidence>
<protein>
    <recommendedName>
        <fullName evidence="5">Ribonuclease VapC</fullName>
        <shortName evidence="5">RNase VapC</shortName>
        <ecNumber evidence="5">3.1.-.-</ecNumber>
    </recommendedName>
    <alternativeName>
        <fullName evidence="5">Putative toxin VapC</fullName>
    </alternativeName>
</protein>
<dbReference type="CDD" id="cd09854">
    <property type="entry name" value="PIN_VapC-like"/>
    <property type="match status" value="1"/>
</dbReference>
<dbReference type="AlphaFoldDB" id="F2L5C1"/>
<dbReference type="KEGG" id="tuz:TUZN_2089"/>
<dbReference type="HAMAP" id="MF_00265">
    <property type="entry name" value="VapC_Nob1"/>
    <property type="match status" value="1"/>
</dbReference>
<keyword evidence="8" id="KW-1185">Reference proteome</keyword>
<keyword evidence="3 5" id="KW-0479">Metal-binding</keyword>
<dbReference type="GO" id="GO:0004540">
    <property type="term" value="F:RNA nuclease activity"/>
    <property type="evidence" value="ECO:0007669"/>
    <property type="project" value="InterPro"/>
</dbReference>
<dbReference type="InterPro" id="IPR022907">
    <property type="entry name" value="VapC_family"/>
</dbReference>
<dbReference type="EMBL" id="CP002590">
    <property type="protein sequence ID" value="AEA13546.1"/>
    <property type="molecule type" value="Genomic_DNA"/>
</dbReference>
<evidence type="ECO:0000256" key="4">
    <source>
        <dbReference type="ARBA" id="ARBA00022801"/>
    </source>
</evidence>